<organism evidence="1 2">
    <name type="scientific">Micromonospora pisi</name>
    <dbReference type="NCBI Taxonomy" id="589240"/>
    <lineage>
        <taxon>Bacteria</taxon>
        <taxon>Bacillati</taxon>
        <taxon>Actinomycetota</taxon>
        <taxon>Actinomycetes</taxon>
        <taxon>Micromonosporales</taxon>
        <taxon>Micromonosporaceae</taxon>
        <taxon>Micromonospora</taxon>
    </lineage>
</organism>
<accession>A0A495JWP2</accession>
<evidence type="ECO:0000313" key="2">
    <source>
        <dbReference type="Proteomes" id="UP000277671"/>
    </source>
</evidence>
<comment type="caution">
    <text evidence="1">The sequence shown here is derived from an EMBL/GenBank/DDBJ whole genome shotgun (WGS) entry which is preliminary data.</text>
</comment>
<keyword evidence="2" id="KW-1185">Reference proteome</keyword>
<dbReference type="OrthoDB" id="4303968at2"/>
<reference evidence="1 2" key="1">
    <citation type="submission" date="2018-10" db="EMBL/GenBank/DDBJ databases">
        <title>Sequencing the genomes of 1000 actinobacteria strains.</title>
        <authorList>
            <person name="Klenk H.-P."/>
        </authorList>
    </citation>
    <scope>NUCLEOTIDE SEQUENCE [LARGE SCALE GENOMIC DNA]</scope>
    <source>
        <strain evidence="1 2">DSM 45175</strain>
    </source>
</reference>
<protein>
    <submittedName>
        <fullName evidence="1">Uncharacterized protein</fullName>
    </submittedName>
</protein>
<proteinExistence type="predicted"/>
<evidence type="ECO:0000313" key="1">
    <source>
        <dbReference type="EMBL" id="RKR92772.1"/>
    </source>
</evidence>
<dbReference type="AlphaFoldDB" id="A0A495JWP2"/>
<dbReference type="Proteomes" id="UP000277671">
    <property type="component" value="Unassembled WGS sequence"/>
</dbReference>
<name>A0A495JWP2_9ACTN</name>
<sequence>MPRVSIPVTEVTRAGIAPAAETNGNATDNHVVANNGKVILLVRNSNGAATARTVTVRFARDVDGQAVTPRTYEIPAAASRYIGPFDQATYGAQMQVDVDHADLKLSAYRLP</sequence>
<dbReference type="RefSeq" id="WP_121160720.1">
    <property type="nucleotide sequence ID" value="NZ_RBKT01000001.1"/>
</dbReference>
<gene>
    <name evidence="1" type="ORF">BDK92_7252</name>
</gene>
<dbReference type="EMBL" id="RBKT01000001">
    <property type="protein sequence ID" value="RKR92772.1"/>
    <property type="molecule type" value="Genomic_DNA"/>
</dbReference>